<feature type="non-terminal residue" evidence="1">
    <location>
        <position position="106"/>
    </location>
</feature>
<gene>
    <name evidence="1" type="primary">ORF46157</name>
</gene>
<dbReference type="EMBL" id="HACG01015932">
    <property type="protein sequence ID" value="CEK62797.1"/>
    <property type="molecule type" value="Transcribed_RNA"/>
</dbReference>
<organism evidence="1">
    <name type="scientific">Arion vulgaris</name>
    <dbReference type="NCBI Taxonomy" id="1028688"/>
    <lineage>
        <taxon>Eukaryota</taxon>
        <taxon>Metazoa</taxon>
        <taxon>Spiralia</taxon>
        <taxon>Lophotrochozoa</taxon>
        <taxon>Mollusca</taxon>
        <taxon>Gastropoda</taxon>
        <taxon>Heterobranchia</taxon>
        <taxon>Euthyneura</taxon>
        <taxon>Panpulmonata</taxon>
        <taxon>Eupulmonata</taxon>
        <taxon>Stylommatophora</taxon>
        <taxon>Helicina</taxon>
        <taxon>Arionoidea</taxon>
        <taxon>Arionidae</taxon>
        <taxon>Arion</taxon>
    </lineage>
</organism>
<sequence length="106" mass="11885">SNHDQSVEAFICNLLKDQSHQYTSFRFIIDSSFQREGQNVGLILLWLLDQELAVFLSSLTLSPVVSSTPLSESSELPVPEQCQLTSSNLAACKYMKLLYKATFLPL</sequence>
<name>A0A0B6Z329_9EUPU</name>
<proteinExistence type="predicted"/>
<reference evidence="1" key="1">
    <citation type="submission" date="2014-12" db="EMBL/GenBank/DDBJ databases">
        <title>Insight into the proteome of Arion vulgaris.</title>
        <authorList>
            <person name="Aradska J."/>
            <person name="Bulat T."/>
            <person name="Smidak R."/>
            <person name="Sarate P."/>
            <person name="Gangsoo J."/>
            <person name="Sialana F."/>
            <person name="Bilban M."/>
            <person name="Lubec G."/>
        </authorList>
    </citation>
    <scope>NUCLEOTIDE SEQUENCE</scope>
    <source>
        <tissue evidence="1">Skin</tissue>
    </source>
</reference>
<dbReference type="AlphaFoldDB" id="A0A0B6Z329"/>
<accession>A0A0B6Z329</accession>
<protein>
    <submittedName>
        <fullName evidence="1">Uncharacterized protein</fullName>
    </submittedName>
</protein>
<evidence type="ECO:0000313" key="1">
    <source>
        <dbReference type="EMBL" id="CEK62797.1"/>
    </source>
</evidence>
<feature type="non-terminal residue" evidence="1">
    <location>
        <position position="1"/>
    </location>
</feature>